<keyword evidence="1" id="KW-0732">Signal</keyword>
<reference evidence="2 3" key="1">
    <citation type="submission" date="2019-08" db="EMBL/GenBank/DDBJ databases">
        <title>Archangium and Cystobacter genomes.</title>
        <authorList>
            <person name="Chen I.-C.K."/>
            <person name="Wielgoss S."/>
        </authorList>
    </citation>
    <scope>NUCLEOTIDE SEQUENCE [LARGE SCALE GENOMIC DNA]</scope>
    <source>
        <strain evidence="2 3">Cbm 6</strain>
    </source>
</reference>
<accession>A0ABY9WZ47</accession>
<protein>
    <submittedName>
        <fullName evidence="2">Uncharacterized protein</fullName>
    </submittedName>
</protein>
<evidence type="ECO:0000313" key="3">
    <source>
        <dbReference type="Proteomes" id="UP001611383"/>
    </source>
</evidence>
<feature type="signal peptide" evidence="1">
    <location>
        <begin position="1"/>
        <end position="26"/>
    </location>
</feature>
<dbReference type="RefSeq" id="WP_395805895.1">
    <property type="nucleotide sequence ID" value="NZ_CP043494.1"/>
</dbReference>
<organism evidence="2 3">
    <name type="scientific">Archangium minus</name>
    <dbReference type="NCBI Taxonomy" id="83450"/>
    <lineage>
        <taxon>Bacteria</taxon>
        <taxon>Pseudomonadati</taxon>
        <taxon>Myxococcota</taxon>
        <taxon>Myxococcia</taxon>
        <taxon>Myxococcales</taxon>
        <taxon>Cystobacterineae</taxon>
        <taxon>Archangiaceae</taxon>
        <taxon>Archangium</taxon>
    </lineage>
</organism>
<keyword evidence="3" id="KW-1185">Reference proteome</keyword>
<evidence type="ECO:0000256" key="1">
    <source>
        <dbReference type="SAM" id="SignalP"/>
    </source>
</evidence>
<name>A0ABY9WZ47_9BACT</name>
<sequence>MSSFSTFAVVTLGAVLVAAPVTSAIAGSANLVGRDVEFAFSEGQPVGYVFPAGTMFTHTGTAGSGVVATALYANGGVLKVAAGRGTGNLAVAAPAHISTATETPKSAVIRVSNAGTTDHLDPGTGNFSFGADFALNTASATAGSKDDGDNLIQRGLASSATQYKIQIDGGKPTCVLRQQATTVTAKATQVLERSLWYRAVCNRTTTGGVTTVTLTVTRLSDGTVVPAEAGTGPALDLSIATTVPLSLGGKINNSGTLVLSSTDQFNGRIDNAFLDLP</sequence>
<evidence type="ECO:0000313" key="2">
    <source>
        <dbReference type="EMBL" id="WNG48411.1"/>
    </source>
</evidence>
<dbReference type="EMBL" id="CP043494">
    <property type="protein sequence ID" value="WNG48411.1"/>
    <property type="molecule type" value="Genomic_DNA"/>
</dbReference>
<proteinExistence type="predicted"/>
<dbReference type="Proteomes" id="UP001611383">
    <property type="component" value="Chromosome"/>
</dbReference>
<gene>
    <name evidence="2" type="ORF">F0U60_33020</name>
</gene>
<feature type="chain" id="PRO_5046684317" evidence="1">
    <location>
        <begin position="27"/>
        <end position="277"/>
    </location>
</feature>